<gene>
    <name evidence="1" type="ORF">A4R26_25630</name>
</gene>
<accession>A0A1V9FEE2</accession>
<sequence>MKTTYLQLPAAAVLAAFTLLSCQKDMSGRSGSVSDLNGSSKVTPLSTVEISCGQHRTQTQGGWGAKPSGNNPGAYLHANFDAAFGELTVGCAPENYYIRLTSAQAVTDLLPTGGKAAALTAITTDPASVKSVLVGQIVALKLSVGFDYNDPNFGESSVPLGKMIIGSGVFKGYAVVDFLNIAEQVLGGCNTAFTPAQVNETASAINENNVDGKTDNGFLVCPDGGGGEDPIEY</sequence>
<reference evidence="2" key="1">
    <citation type="submission" date="2016-04" db="EMBL/GenBank/DDBJ databases">
        <authorList>
            <person name="Chen L."/>
            <person name="Zhuang W."/>
            <person name="Wang G."/>
        </authorList>
    </citation>
    <scope>NUCLEOTIDE SEQUENCE [LARGE SCALE GENOMIC DNA]</scope>
    <source>
        <strain evidence="2">208</strain>
    </source>
</reference>
<dbReference type="RefSeq" id="WP_081168299.1">
    <property type="nucleotide sequence ID" value="NZ_LWBP01000197.1"/>
</dbReference>
<name>A0A1V9FEE2_9BACT</name>
<dbReference type="AlphaFoldDB" id="A0A1V9FEE2"/>
<evidence type="ECO:0000313" key="1">
    <source>
        <dbReference type="EMBL" id="OQP56728.1"/>
    </source>
</evidence>
<dbReference type="OrthoDB" id="931963at2"/>
<dbReference type="Proteomes" id="UP000192276">
    <property type="component" value="Unassembled WGS sequence"/>
</dbReference>
<dbReference type="PROSITE" id="PS51257">
    <property type="entry name" value="PROKAR_LIPOPROTEIN"/>
    <property type="match status" value="1"/>
</dbReference>
<evidence type="ECO:0000313" key="2">
    <source>
        <dbReference type="Proteomes" id="UP000192276"/>
    </source>
</evidence>
<proteinExistence type="predicted"/>
<keyword evidence="2" id="KW-1185">Reference proteome</keyword>
<comment type="caution">
    <text evidence="1">The sequence shown here is derived from an EMBL/GenBank/DDBJ whole genome shotgun (WGS) entry which is preliminary data.</text>
</comment>
<organism evidence="1 2">
    <name type="scientific">Niastella populi</name>
    <dbReference type="NCBI Taxonomy" id="550983"/>
    <lineage>
        <taxon>Bacteria</taxon>
        <taxon>Pseudomonadati</taxon>
        <taxon>Bacteroidota</taxon>
        <taxon>Chitinophagia</taxon>
        <taxon>Chitinophagales</taxon>
        <taxon>Chitinophagaceae</taxon>
        <taxon>Niastella</taxon>
    </lineage>
</organism>
<dbReference type="EMBL" id="LWBP01000197">
    <property type="protein sequence ID" value="OQP56728.1"/>
    <property type="molecule type" value="Genomic_DNA"/>
</dbReference>
<dbReference type="STRING" id="550983.A4R26_25630"/>
<protein>
    <submittedName>
        <fullName evidence="1">Uncharacterized protein</fullName>
    </submittedName>
</protein>